<sequence length="78" mass="9282">MYLNRIEVKPSDRKKFLTPIVHLCYDPSSPFNIKGPKFFAQLLFLTVNFRKNDHPDESLSIEEIDYEIQKLKRLLLND</sequence>
<name>A0AAW5NXM9_9BACE</name>
<evidence type="ECO:0000313" key="2">
    <source>
        <dbReference type="Proteomes" id="UP001204548"/>
    </source>
</evidence>
<dbReference type="AlphaFoldDB" id="A0AAW5NXM9"/>
<dbReference type="EMBL" id="JANUTS010000001">
    <property type="protein sequence ID" value="MCS2793056.1"/>
    <property type="molecule type" value="Genomic_DNA"/>
</dbReference>
<comment type="caution">
    <text evidence="1">The sequence shown here is derived from an EMBL/GenBank/DDBJ whole genome shotgun (WGS) entry which is preliminary data.</text>
</comment>
<reference evidence="1" key="1">
    <citation type="submission" date="2022-08" db="EMBL/GenBank/DDBJ databases">
        <title>Genome Sequencing of Bacteroides fragilis Group Isolates with Nanopore Technology.</title>
        <authorList>
            <person name="Tisza M.J."/>
            <person name="Smith D."/>
            <person name="Dekker J.P."/>
        </authorList>
    </citation>
    <scope>NUCLEOTIDE SEQUENCE</scope>
    <source>
        <strain evidence="1">BFG-351</strain>
    </source>
</reference>
<accession>A0AAW5NXM9</accession>
<gene>
    <name evidence="1" type="ORF">NXW97_13715</name>
</gene>
<evidence type="ECO:0000313" key="1">
    <source>
        <dbReference type="EMBL" id="MCS2793056.1"/>
    </source>
</evidence>
<dbReference type="RefSeq" id="WP_155520396.1">
    <property type="nucleotide sequence ID" value="NZ_CAJTBQ010000009.1"/>
</dbReference>
<dbReference type="Proteomes" id="UP001204548">
    <property type="component" value="Unassembled WGS sequence"/>
</dbReference>
<organism evidence="1 2">
    <name type="scientific">Bacteroides faecis</name>
    <dbReference type="NCBI Taxonomy" id="674529"/>
    <lineage>
        <taxon>Bacteria</taxon>
        <taxon>Pseudomonadati</taxon>
        <taxon>Bacteroidota</taxon>
        <taxon>Bacteroidia</taxon>
        <taxon>Bacteroidales</taxon>
        <taxon>Bacteroidaceae</taxon>
        <taxon>Bacteroides</taxon>
    </lineage>
</organism>
<proteinExistence type="predicted"/>
<protein>
    <submittedName>
        <fullName evidence="1">Uncharacterized protein</fullName>
    </submittedName>
</protein>